<name>A0A6M4GVD7_9PROT</name>
<dbReference type="RefSeq" id="WP_171092405.1">
    <property type="nucleotide sequence ID" value="NZ_CP053069.1"/>
</dbReference>
<feature type="region of interest" description="Disordered" evidence="1">
    <location>
        <begin position="1"/>
        <end position="29"/>
    </location>
</feature>
<evidence type="ECO:0000313" key="3">
    <source>
        <dbReference type="Proteomes" id="UP000501534"/>
    </source>
</evidence>
<evidence type="ECO:0000256" key="1">
    <source>
        <dbReference type="SAM" id="MobiDB-lite"/>
    </source>
</evidence>
<protein>
    <submittedName>
        <fullName evidence="2">Uncharacterized protein</fullName>
    </submittedName>
</protein>
<gene>
    <name evidence="2" type="ORF">DSM104443_02302</name>
</gene>
<dbReference type="Proteomes" id="UP000501534">
    <property type="component" value="Chromosome"/>
</dbReference>
<dbReference type="AlphaFoldDB" id="A0A6M4GVD7"/>
<dbReference type="KEGG" id="uru:DSM104443_02302"/>
<reference evidence="2 3" key="1">
    <citation type="submission" date="2020-04" db="EMBL/GenBank/DDBJ databases">
        <title>Usitatibacter rugosus gen. nov., sp. nov. and Usitatibacter palustris sp. nov., novel members of Usitatibacteraceae fam. nov. within the order Nitrosomonadales isolated from soil.</title>
        <authorList>
            <person name="Huber K.J."/>
            <person name="Neumann-Schaal M."/>
            <person name="Geppert A."/>
            <person name="Luckner M."/>
            <person name="Wanner G."/>
            <person name="Overmann J."/>
        </authorList>
    </citation>
    <scope>NUCLEOTIDE SEQUENCE [LARGE SCALE GENOMIC DNA]</scope>
    <source>
        <strain evidence="2 3">0125_3</strain>
    </source>
</reference>
<keyword evidence="3" id="KW-1185">Reference proteome</keyword>
<sequence>MKRLLNKERLKEENREHAGTGGRSQENGGLGFSPAFLDYATFAIHLSRFADGQPAPFHLLDGLPDEAVRMRAADGRVIAGKATLISGFVRGGFFYTRSAATKLLREWDRKCETE</sequence>
<organism evidence="2 3">
    <name type="scientific">Usitatibacter rugosus</name>
    <dbReference type="NCBI Taxonomy" id="2732067"/>
    <lineage>
        <taxon>Bacteria</taxon>
        <taxon>Pseudomonadati</taxon>
        <taxon>Pseudomonadota</taxon>
        <taxon>Betaproteobacteria</taxon>
        <taxon>Nitrosomonadales</taxon>
        <taxon>Usitatibacteraceae</taxon>
        <taxon>Usitatibacter</taxon>
    </lineage>
</organism>
<accession>A0A6M4GVD7</accession>
<evidence type="ECO:0000313" key="2">
    <source>
        <dbReference type="EMBL" id="QJR11229.1"/>
    </source>
</evidence>
<proteinExistence type="predicted"/>
<feature type="compositionally biased region" description="Basic and acidic residues" evidence="1">
    <location>
        <begin position="1"/>
        <end position="18"/>
    </location>
</feature>
<dbReference type="EMBL" id="CP053069">
    <property type="protein sequence ID" value="QJR11229.1"/>
    <property type="molecule type" value="Genomic_DNA"/>
</dbReference>